<evidence type="ECO:0000256" key="6">
    <source>
        <dbReference type="ARBA" id="ARBA00023004"/>
    </source>
</evidence>
<dbReference type="Gene3D" id="3.40.228.10">
    <property type="entry name" value="Dimethylsulfoxide Reductase, domain 2"/>
    <property type="match status" value="1"/>
</dbReference>
<evidence type="ECO:0000256" key="7">
    <source>
        <dbReference type="ARBA" id="ARBA00023014"/>
    </source>
</evidence>
<dbReference type="Proteomes" id="UP000196386">
    <property type="component" value="Unassembled WGS sequence"/>
</dbReference>
<dbReference type="GO" id="GO:0016491">
    <property type="term" value="F:oxidoreductase activity"/>
    <property type="evidence" value="ECO:0007669"/>
    <property type="project" value="UniProtKB-KW"/>
</dbReference>
<dbReference type="Gene3D" id="2.40.40.20">
    <property type="match status" value="1"/>
</dbReference>
<dbReference type="SUPFAM" id="SSF53706">
    <property type="entry name" value="Formate dehydrogenase/DMSO reductase, domains 1-3"/>
    <property type="match status" value="1"/>
</dbReference>
<evidence type="ECO:0000313" key="10">
    <source>
        <dbReference type="Proteomes" id="UP000196386"/>
    </source>
</evidence>
<evidence type="ECO:0000256" key="4">
    <source>
        <dbReference type="ARBA" id="ARBA00022723"/>
    </source>
</evidence>
<accession>A0A1Y4N4A4</accession>
<reference evidence="10" key="1">
    <citation type="submission" date="2017-04" db="EMBL/GenBank/DDBJ databases">
        <title>Function of individual gut microbiota members based on whole genome sequencing of pure cultures obtained from chicken caecum.</title>
        <authorList>
            <person name="Medvecky M."/>
            <person name="Cejkova D."/>
            <person name="Polansky O."/>
            <person name="Karasova D."/>
            <person name="Kubasova T."/>
            <person name="Cizek A."/>
            <person name="Rychlik I."/>
        </authorList>
    </citation>
    <scope>NUCLEOTIDE SEQUENCE [LARGE SCALE GENOMIC DNA]</scope>
    <source>
        <strain evidence="10">An175</strain>
    </source>
</reference>
<dbReference type="SUPFAM" id="SSF50692">
    <property type="entry name" value="ADC-like"/>
    <property type="match status" value="1"/>
</dbReference>
<dbReference type="PANTHER" id="PTHR43742:SF6">
    <property type="entry name" value="OXIDOREDUCTASE YYAE-RELATED"/>
    <property type="match status" value="1"/>
</dbReference>
<comment type="cofactor">
    <cofactor evidence="1">
        <name>Mo-bis(molybdopterin guanine dinucleotide)</name>
        <dbReference type="ChEBI" id="CHEBI:60539"/>
    </cofactor>
</comment>
<dbReference type="Pfam" id="PF01568">
    <property type="entry name" value="Molydop_binding"/>
    <property type="match status" value="1"/>
</dbReference>
<dbReference type="InterPro" id="IPR050612">
    <property type="entry name" value="Prok_Mopterin_Oxidored"/>
</dbReference>
<name>A0A1Y4N4A4_9FIRM</name>
<dbReference type="PROSITE" id="PS51669">
    <property type="entry name" value="4FE4S_MOW_BIS_MGD"/>
    <property type="match status" value="1"/>
</dbReference>
<dbReference type="GO" id="GO:0043546">
    <property type="term" value="F:molybdopterin cofactor binding"/>
    <property type="evidence" value="ECO:0007669"/>
    <property type="project" value="InterPro"/>
</dbReference>
<dbReference type="EMBL" id="NFKP01000001">
    <property type="protein sequence ID" value="OUP71564.1"/>
    <property type="molecule type" value="Genomic_DNA"/>
</dbReference>
<dbReference type="PROSITE" id="PS00932">
    <property type="entry name" value="MOLYBDOPTERIN_PROK_3"/>
    <property type="match status" value="1"/>
</dbReference>
<protein>
    <recommendedName>
        <fullName evidence="8">4Fe-4S Mo/W bis-MGD-type domain-containing protein</fullName>
    </recommendedName>
</protein>
<dbReference type="InterPro" id="IPR006656">
    <property type="entry name" value="Mopterin_OxRdtase"/>
</dbReference>
<dbReference type="SMART" id="SM00926">
    <property type="entry name" value="Molybdop_Fe4S4"/>
    <property type="match status" value="1"/>
</dbReference>
<comment type="similarity">
    <text evidence="2">Belongs to the prokaryotic molybdopterin-containing oxidoreductase family.</text>
</comment>
<dbReference type="Pfam" id="PF00384">
    <property type="entry name" value="Molybdopterin"/>
    <property type="match status" value="1"/>
</dbReference>
<dbReference type="Pfam" id="PF04879">
    <property type="entry name" value="Molybdop_Fe4S4"/>
    <property type="match status" value="1"/>
</dbReference>
<dbReference type="Gene3D" id="3.40.50.740">
    <property type="match status" value="1"/>
</dbReference>
<evidence type="ECO:0000256" key="1">
    <source>
        <dbReference type="ARBA" id="ARBA00001942"/>
    </source>
</evidence>
<dbReference type="InterPro" id="IPR009010">
    <property type="entry name" value="Asp_de-COase-like_dom_sf"/>
</dbReference>
<organism evidence="9 10">
    <name type="scientific">Anaerotruncus colihominis</name>
    <dbReference type="NCBI Taxonomy" id="169435"/>
    <lineage>
        <taxon>Bacteria</taxon>
        <taxon>Bacillati</taxon>
        <taxon>Bacillota</taxon>
        <taxon>Clostridia</taxon>
        <taxon>Eubacteriales</taxon>
        <taxon>Oscillospiraceae</taxon>
        <taxon>Anaerotruncus</taxon>
    </lineage>
</organism>
<proteinExistence type="inferred from homology"/>
<dbReference type="Gene3D" id="2.20.25.90">
    <property type="entry name" value="ADC-like domains"/>
    <property type="match status" value="1"/>
</dbReference>
<gene>
    <name evidence="9" type="ORF">B5F11_01490</name>
</gene>
<dbReference type="PANTHER" id="PTHR43742">
    <property type="entry name" value="TRIMETHYLAMINE-N-OXIDE REDUCTASE"/>
    <property type="match status" value="1"/>
</dbReference>
<dbReference type="InterPro" id="IPR006655">
    <property type="entry name" value="Mopterin_OxRdtase_prok_CS"/>
</dbReference>
<keyword evidence="4" id="KW-0479">Metal-binding</keyword>
<dbReference type="GO" id="GO:0046872">
    <property type="term" value="F:metal ion binding"/>
    <property type="evidence" value="ECO:0007669"/>
    <property type="project" value="UniProtKB-KW"/>
</dbReference>
<dbReference type="GO" id="GO:0051536">
    <property type="term" value="F:iron-sulfur cluster binding"/>
    <property type="evidence" value="ECO:0007669"/>
    <property type="project" value="UniProtKB-KW"/>
</dbReference>
<evidence type="ECO:0000256" key="2">
    <source>
        <dbReference type="ARBA" id="ARBA00010312"/>
    </source>
</evidence>
<keyword evidence="6" id="KW-0408">Iron</keyword>
<dbReference type="InterPro" id="IPR006657">
    <property type="entry name" value="MoPterin_dinucl-bd_dom"/>
</dbReference>
<evidence type="ECO:0000256" key="5">
    <source>
        <dbReference type="ARBA" id="ARBA00023002"/>
    </source>
</evidence>
<keyword evidence="3" id="KW-0500">Molybdenum</keyword>
<comment type="caution">
    <text evidence="9">The sequence shown here is derived from an EMBL/GenBank/DDBJ whole genome shotgun (WGS) entry which is preliminary data.</text>
</comment>
<evidence type="ECO:0000259" key="8">
    <source>
        <dbReference type="PROSITE" id="PS51669"/>
    </source>
</evidence>
<dbReference type="RefSeq" id="WP_087299159.1">
    <property type="nucleotide sequence ID" value="NZ_NFKP01000001.1"/>
</dbReference>
<evidence type="ECO:0000313" key="9">
    <source>
        <dbReference type="EMBL" id="OUP71564.1"/>
    </source>
</evidence>
<dbReference type="InterPro" id="IPR006963">
    <property type="entry name" value="Mopterin_OxRdtase_4Fe-4S_dom"/>
</dbReference>
<keyword evidence="7" id="KW-0411">Iron-sulfur</keyword>
<feature type="domain" description="4Fe-4S Mo/W bis-MGD-type" evidence="8">
    <location>
        <begin position="19"/>
        <end position="77"/>
    </location>
</feature>
<evidence type="ECO:0000256" key="3">
    <source>
        <dbReference type="ARBA" id="ARBA00022505"/>
    </source>
</evidence>
<sequence length="717" mass="79473">MTELERLLKAKIPGERTGIEIKHSLCAICSPGHHCGLDCYVKDGVILKVEGTPDHPYNRGKICSKGVNNRQYVYRADRIRTPLRRVGERGEGKFEPVSWEEAYKIIGEKLNAVKAQYGPQAVAFFSGYCKWYRPLFHRFAYSFGSINYGTDDSTCNQASVVAGMVTSGAPAGPDTGRANTFLGWAFSGYYSSHLSIAGVRALKERGGKVIIVDPRITPAVKNLADIHLQINPGTDGALALGMAKIIIENGWADMDFIKKYTHGYEQYAQYVKQFGLEKVASICGLDPADIMEATRIFATNGPAAINQSASTMVHFINGFQAFRAILCLSALTGNFDQPGGNFPNPPTYLHKPAGFTTREHEFYTCKKPEGQRRIAEGKFPVWDLMCDEFQAMDLARQIIEGTPYPVKAIFGLGMNVKMFPATDKLIEAIKQLDFFADADLFMNQTAKYADIVLPSCSSLERSEFKVYQGGYAVLTKPVIEPLYESKSDTDILCELARSMKLGDEMLEKGYEACIDWIIDGCGLTVADLKKHDMPVPVPAAKPVQPGQYLAKGCKTPTGKFEFYSETLARFTKDCGLEPLPVYSDPLADENSDDMRRDYPFLLSTGVRVPNTIHSRLHEVPWARSLRPDPCCEINREDAAALGIAEGDDVALYSRHGEIRVKARLTRKIKRGQIFMVHGYTEANVNLLIGEKHLDPYSGYPGFKGARCNIRKLSGVGE</sequence>
<keyword evidence="5" id="KW-0560">Oxidoreductase</keyword>
<dbReference type="AlphaFoldDB" id="A0A1Y4N4A4"/>